<comment type="subcellular location">
    <subcellularLocation>
        <location evidence="1">Membrane</location>
        <topology evidence="1">Multi-pass membrane protein</topology>
    </subcellularLocation>
</comment>
<dbReference type="GO" id="GO:0016757">
    <property type="term" value="F:glycosyltransferase activity"/>
    <property type="evidence" value="ECO:0007669"/>
    <property type="project" value="UniProtKB-KW"/>
</dbReference>
<keyword evidence="4 11" id="KW-0808">Transferase</keyword>
<evidence type="ECO:0000256" key="5">
    <source>
        <dbReference type="ARBA" id="ARBA00022692"/>
    </source>
</evidence>
<keyword evidence="3 11" id="KW-0328">Glycosyltransferase</keyword>
<organism evidence="11 12">
    <name type="scientific">Raineyella antarctica</name>
    <dbReference type="NCBI Taxonomy" id="1577474"/>
    <lineage>
        <taxon>Bacteria</taxon>
        <taxon>Bacillati</taxon>
        <taxon>Actinomycetota</taxon>
        <taxon>Actinomycetes</taxon>
        <taxon>Propionibacteriales</taxon>
        <taxon>Propionibacteriaceae</taxon>
        <taxon>Raineyella</taxon>
    </lineage>
</organism>
<sequence>MKLISYVFPVHDEEGNIELLWSTMDEVTAHLIHGVEFIFVNDGSRDASLALLTSLAQRDPRVRVLDLSRNFGHQVAVTAGIDAAVGDAIIIMDSDLQDPPEVSLELIGEWEQGWDVVYAQRRSRQDTAFKRWTASAFYRVLNGLSEVEIPKDTGDFRLIDAKVAEQLRRYREHDRFLRGMVAEIGFRQKPVLFDRHDRHAGETGYPLKKMIRFAADGIMGFSGKPLQLISRVGWLMALLALLGIGYAVVRKVVYPEAVVSGWTFTIIVILFVSGVQTVMIGIIGSYVGRIYTEAKGRPLYGLQAVYGTPTRRPAPTAHRLDRSVAPDPYDPPDR</sequence>
<evidence type="ECO:0000256" key="4">
    <source>
        <dbReference type="ARBA" id="ARBA00022679"/>
    </source>
</evidence>
<feature type="region of interest" description="Disordered" evidence="8">
    <location>
        <begin position="311"/>
        <end position="334"/>
    </location>
</feature>
<dbReference type="GO" id="GO:0005886">
    <property type="term" value="C:plasma membrane"/>
    <property type="evidence" value="ECO:0007669"/>
    <property type="project" value="TreeGrafter"/>
</dbReference>
<dbReference type="SUPFAM" id="SSF53448">
    <property type="entry name" value="Nucleotide-diphospho-sugar transferases"/>
    <property type="match status" value="1"/>
</dbReference>
<name>A0A1G6GF29_9ACTN</name>
<evidence type="ECO:0000313" key="11">
    <source>
        <dbReference type="EMBL" id="SDB80611.1"/>
    </source>
</evidence>
<keyword evidence="6 9" id="KW-1133">Transmembrane helix</keyword>
<dbReference type="InterPro" id="IPR001173">
    <property type="entry name" value="Glyco_trans_2-like"/>
</dbReference>
<evidence type="ECO:0000256" key="2">
    <source>
        <dbReference type="ARBA" id="ARBA00006739"/>
    </source>
</evidence>
<dbReference type="Pfam" id="PF00535">
    <property type="entry name" value="Glycos_transf_2"/>
    <property type="match status" value="1"/>
</dbReference>
<evidence type="ECO:0000256" key="3">
    <source>
        <dbReference type="ARBA" id="ARBA00022676"/>
    </source>
</evidence>
<evidence type="ECO:0000256" key="7">
    <source>
        <dbReference type="ARBA" id="ARBA00023136"/>
    </source>
</evidence>
<comment type="similarity">
    <text evidence="2">Belongs to the glycosyltransferase 2 family.</text>
</comment>
<feature type="transmembrane region" description="Helical" evidence="9">
    <location>
        <begin position="228"/>
        <end position="249"/>
    </location>
</feature>
<keyword evidence="5 9" id="KW-0812">Transmembrane</keyword>
<keyword evidence="7 9" id="KW-0472">Membrane</keyword>
<dbReference type="PANTHER" id="PTHR48090">
    <property type="entry name" value="UNDECAPRENYL-PHOSPHATE 4-DEOXY-4-FORMAMIDO-L-ARABINOSE TRANSFERASE-RELATED"/>
    <property type="match status" value="1"/>
</dbReference>
<dbReference type="Gene3D" id="3.90.550.10">
    <property type="entry name" value="Spore Coat Polysaccharide Biosynthesis Protein SpsA, Chain A"/>
    <property type="match status" value="1"/>
</dbReference>
<dbReference type="STRING" id="1577474.GA0111570_102402"/>
<evidence type="ECO:0000259" key="10">
    <source>
        <dbReference type="Pfam" id="PF00535"/>
    </source>
</evidence>
<dbReference type="AlphaFoldDB" id="A0A1G6GF29"/>
<proteinExistence type="inferred from homology"/>
<evidence type="ECO:0000256" key="6">
    <source>
        <dbReference type="ARBA" id="ARBA00022989"/>
    </source>
</evidence>
<dbReference type="InterPro" id="IPR029044">
    <property type="entry name" value="Nucleotide-diphossugar_trans"/>
</dbReference>
<evidence type="ECO:0000313" key="12">
    <source>
        <dbReference type="Proteomes" id="UP000199086"/>
    </source>
</evidence>
<dbReference type="InterPro" id="IPR050256">
    <property type="entry name" value="Glycosyltransferase_2"/>
</dbReference>
<dbReference type="OrthoDB" id="9811884at2"/>
<protein>
    <submittedName>
        <fullName evidence="11">Dolichol-phosphate mannosyltransferase</fullName>
    </submittedName>
</protein>
<gene>
    <name evidence="11" type="ORF">GA0111570_102402</name>
</gene>
<dbReference type="PANTHER" id="PTHR48090:SF1">
    <property type="entry name" value="PROPHAGE BACTOPRENOL GLUCOSYL TRANSFERASE HOMOLOG"/>
    <property type="match status" value="1"/>
</dbReference>
<dbReference type="EMBL" id="FMYF01000002">
    <property type="protein sequence ID" value="SDB80611.1"/>
    <property type="molecule type" value="Genomic_DNA"/>
</dbReference>
<keyword evidence="12" id="KW-1185">Reference proteome</keyword>
<reference evidence="11 12" key="1">
    <citation type="submission" date="2016-06" db="EMBL/GenBank/DDBJ databases">
        <authorList>
            <person name="Olsen C.W."/>
            <person name="Carey S."/>
            <person name="Hinshaw L."/>
            <person name="Karasin A.I."/>
        </authorList>
    </citation>
    <scope>NUCLEOTIDE SEQUENCE [LARGE SCALE GENOMIC DNA]</scope>
    <source>
        <strain evidence="11 12">LZ-22</strain>
    </source>
</reference>
<dbReference type="CDD" id="cd04187">
    <property type="entry name" value="DPM1_like_bac"/>
    <property type="match status" value="1"/>
</dbReference>
<dbReference type="RefSeq" id="WP_092606871.1">
    <property type="nucleotide sequence ID" value="NZ_FMYF01000002.1"/>
</dbReference>
<feature type="domain" description="Glycosyltransferase 2-like" evidence="10">
    <location>
        <begin position="7"/>
        <end position="165"/>
    </location>
</feature>
<evidence type="ECO:0000256" key="8">
    <source>
        <dbReference type="SAM" id="MobiDB-lite"/>
    </source>
</evidence>
<evidence type="ECO:0000256" key="1">
    <source>
        <dbReference type="ARBA" id="ARBA00004141"/>
    </source>
</evidence>
<evidence type="ECO:0000256" key="9">
    <source>
        <dbReference type="SAM" id="Phobius"/>
    </source>
</evidence>
<dbReference type="Proteomes" id="UP000199086">
    <property type="component" value="Unassembled WGS sequence"/>
</dbReference>
<accession>A0A1G6GF29</accession>
<feature type="transmembrane region" description="Helical" evidence="9">
    <location>
        <begin position="261"/>
        <end position="287"/>
    </location>
</feature>